<dbReference type="OMA" id="SGETNDH"/>
<dbReference type="SMART" id="SM00220">
    <property type="entry name" value="S_TKc"/>
    <property type="match status" value="1"/>
</dbReference>
<dbReference type="AlphaFoldDB" id="M8ARH6"/>
<evidence type="ECO:0000256" key="10">
    <source>
        <dbReference type="SAM" id="MobiDB-lite"/>
    </source>
</evidence>
<dbReference type="InterPro" id="IPR017441">
    <property type="entry name" value="Protein_kinase_ATP_BS"/>
</dbReference>
<dbReference type="PROSITE" id="PS51285">
    <property type="entry name" value="AGC_KINASE_CTER"/>
    <property type="match status" value="1"/>
</dbReference>
<evidence type="ECO:0000256" key="3">
    <source>
        <dbReference type="ARBA" id="ARBA00022553"/>
    </source>
</evidence>
<evidence type="ECO:0000256" key="5">
    <source>
        <dbReference type="ARBA" id="ARBA00022741"/>
    </source>
</evidence>
<protein>
    <recommendedName>
        <fullName evidence="1">non-specific serine/threonine protein kinase</fullName>
        <ecNumber evidence="1">2.7.11.1</ecNumber>
    </recommendedName>
</protein>
<evidence type="ECO:0000256" key="7">
    <source>
        <dbReference type="ARBA" id="ARBA00022840"/>
    </source>
</evidence>
<dbReference type="CDD" id="cd05123">
    <property type="entry name" value="STKc_AGC"/>
    <property type="match status" value="1"/>
</dbReference>
<dbReference type="PROSITE" id="PS00107">
    <property type="entry name" value="PROTEIN_KINASE_ATP"/>
    <property type="match status" value="1"/>
</dbReference>
<evidence type="ECO:0000256" key="4">
    <source>
        <dbReference type="ARBA" id="ARBA00022679"/>
    </source>
</evidence>
<feature type="compositionally biased region" description="Low complexity" evidence="10">
    <location>
        <begin position="62"/>
        <end position="71"/>
    </location>
</feature>
<evidence type="ECO:0000313" key="11">
    <source>
        <dbReference type="EMBL" id="EMS67775.1"/>
    </source>
</evidence>
<dbReference type="GO" id="GO:0004674">
    <property type="term" value="F:protein serine/threonine kinase activity"/>
    <property type="evidence" value="ECO:0007669"/>
    <property type="project" value="UniProtKB-KW"/>
</dbReference>
<dbReference type="PROSITE" id="PS50011">
    <property type="entry name" value="PROTEIN_KINASE_DOM"/>
    <property type="match status" value="1"/>
</dbReference>
<feature type="region of interest" description="Disordered" evidence="10">
    <location>
        <begin position="45"/>
        <end position="72"/>
    </location>
</feature>
<gene>
    <name evidence="11" type="ORF">TRIUR3_34731</name>
</gene>
<evidence type="ECO:0000256" key="2">
    <source>
        <dbReference type="ARBA" id="ARBA00022527"/>
    </source>
</evidence>
<dbReference type="FunFam" id="1.10.510.10:FF:000297">
    <property type="entry name" value="Non-specific serine/threonine protein kinase"/>
    <property type="match status" value="1"/>
</dbReference>
<evidence type="ECO:0000256" key="9">
    <source>
        <dbReference type="ARBA" id="ARBA00048679"/>
    </source>
</evidence>
<dbReference type="PROSITE" id="PS00108">
    <property type="entry name" value="PROTEIN_KINASE_ST"/>
    <property type="match status" value="1"/>
</dbReference>
<sequence length="667" mass="73763">MVTAVVRHGNRSSATWQLQINEHGRGSGPWQLRTRGGKPNQKLEATLAPNQDNPSRFARGQSGLTTTSLSLPPVTMTVGPRWPNWRPISAAQHIRQKPTRIASPPRSRYGVHQSHRQVDLMYSGRTVASRVSCSSGNNGSFPPCLHPGFLGFPVVSVNFHLFKAIVRSPASSVVLATASFHQDSQSVESWFLKMVSSEIPSVTTTHTQRPKLFTGMILLPKGPPDVVLPENVEFDFNDVFGATAVQTPTEVSILTPGSPAPLAESNEEVYNDPVVITKRSHSLVGPTSLVSQSLPLSKLTLHESESSLDLLECLSKEKKSGQGSLSDEELNDTTKENEAVGLDDFELLKLVGQGAFGKVYQVRRKCTSDIYAMKVMRKDKILEKNHAEYMKAERDILTKVDHPFVVQLRYSFQSSLYTYPDVTTFLSSFYVCGREELARIYTAEIVSAVAHLHANGIMHRDLKPENILLDAHGHAMLTDFGLAKEFDENTRSNSMCGTVEYMAPEIVQGRGHDKAADWWSVGILLFEMLTGKPPFFGGNRDKIQQKIVKEKMKLPTYLSSEVHSLLKGLLHKEAGRRLGSGPGGSDEIKNHKWFKAVNWKKLEARQIKPSFCPNVAGQTCIANFDECWTSMPVLDSPVASPVAADSNFVGFSYVRPEPFLQKPSPLG</sequence>
<dbReference type="InterPro" id="IPR000961">
    <property type="entry name" value="AGC-kinase_C"/>
</dbReference>
<keyword evidence="7" id="KW-0067">ATP-binding</keyword>
<dbReference type="SUPFAM" id="SSF56112">
    <property type="entry name" value="Protein kinase-like (PK-like)"/>
    <property type="match status" value="1"/>
</dbReference>
<dbReference type="InterPro" id="IPR017892">
    <property type="entry name" value="Pkinase_C"/>
</dbReference>
<dbReference type="PANTHER" id="PTHR24351">
    <property type="entry name" value="RIBOSOMAL PROTEIN S6 KINASE"/>
    <property type="match status" value="1"/>
</dbReference>
<feature type="region of interest" description="Disordered" evidence="10">
    <location>
        <begin position="93"/>
        <end position="114"/>
    </location>
</feature>
<reference evidence="11" key="1">
    <citation type="journal article" date="2013" name="Nature">
        <title>Draft genome of the wheat A-genome progenitor Triticum urartu.</title>
        <authorList>
            <person name="Ling H.Q."/>
            <person name="Zhao S."/>
            <person name="Liu D."/>
            <person name="Wang J."/>
            <person name="Sun H."/>
            <person name="Zhang C."/>
            <person name="Fan H."/>
            <person name="Li D."/>
            <person name="Dong L."/>
            <person name="Tao Y."/>
            <person name="Gao C."/>
            <person name="Wu H."/>
            <person name="Li Y."/>
            <person name="Cui Y."/>
            <person name="Guo X."/>
            <person name="Zheng S."/>
            <person name="Wang B."/>
            <person name="Yu K."/>
            <person name="Liang Q."/>
            <person name="Yang W."/>
            <person name="Lou X."/>
            <person name="Chen J."/>
            <person name="Feng M."/>
            <person name="Jian J."/>
            <person name="Zhang X."/>
            <person name="Luo G."/>
            <person name="Jiang Y."/>
            <person name="Liu J."/>
            <person name="Wang Z."/>
            <person name="Sha Y."/>
            <person name="Zhang B."/>
            <person name="Wu H."/>
            <person name="Tang D."/>
            <person name="Shen Q."/>
            <person name="Xue P."/>
            <person name="Zou S."/>
            <person name="Wang X."/>
            <person name="Liu X."/>
            <person name="Wang F."/>
            <person name="Yang Y."/>
            <person name="An X."/>
            <person name="Dong Z."/>
            <person name="Zhang K."/>
            <person name="Zhang X."/>
            <person name="Luo M.C."/>
            <person name="Dvorak J."/>
            <person name="Tong Y."/>
            <person name="Wang J."/>
            <person name="Yang H."/>
            <person name="Li Z."/>
            <person name="Wang D."/>
            <person name="Zhang A."/>
            <person name="Wang J."/>
        </authorList>
    </citation>
    <scope>NUCLEOTIDE SEQUENCE</scope>
</reference>
<keyword evidence="6 11" id="KW-0418">Kinase</keyword>
<name>M8ARH6_TRIUA</name>
<organism evidence="11">
    <name type="scientific">Triticum urartu</name>
    <name type="common">Red wild einkorn</name>
    <name type="synonym">Crithodium urartu</name>
    <dbReference type="NCBI Taxonomy" id="4572"/>
    <lineage>
        <taxon>Eukaryota</taxon>
        <taxon>Viridiplantae</taxon>
        <taxon>Streptophyta</taxon>
        <taxon>Embryophyta</taxon>
        <taxon>Tracheophyta</taxon>
        <taxon>Spermatophyta</taxon>
        <taxon>Magnoliopsida</taxon>
        <taxon>Liliopsida</taxon>
        <taxon>Poales</taxon>
        <taxon>Poaceae</taxon>
        <taxon>BOP clade</taxon>
        <taxon>Pooideae</taxon>
        <taxon>Triticodae</taxon>
        <taxon>Triticeae</taxon>
        <taxon>Triticinae</taxon>
        <taxon>Triticum</taxon>
    </lineage>
</organism>
<dbReference type="EC" id="2.7.11.1" evidence="1"/>
<keyword evidence="5" id="KW-0547">Nucleotide-binding</keyword>
<dbReference type="InterPro" id="IPR045270">
    <property type="entry name" value="STKc_AGC"/>
</dbReference>
<keyword evidence="2" id="KW-0723">Serine/threonine-protein kinase</keyword>
<keyword evidence="3" id="KW-0597">Phosphoprotein</keyword>
<dbReference type="Pfam" id="PF00069">
    <property type="entry name" value="Pkinase"/>
    <property type="match status" value="1"/>
</dbReference>
<dbReference type="eggNOG" id="KOG0598">
    <property type="taxonomic scope" value="Eukaryota"/>
</dbReference>
<evidence type="ECO:0000256" key="8">
    <source>
        <dbReference type="ARBA" id="ARBA00047899"/>
    </source>
</evidence>
<evidence type="ECO:0000256" key="1">
    <source>
        <dbReference type="ARBA" id="ARBA00012513"/>
    </source>
</evidence>
<dbReference type="GO" id="GO:0005524">
    <property type="term" value="F:ATP binding"/>
    <property type="evidence" value="ECO:0007669"/>
    <property type="project" value="UniProtKB-UniRule"/>
</dbReference>
<dbReference type="SMART" id="SM00133">
    <property type="entry name" value="S_TK_X"/>
    <property type="match status" value="1"/>
</dbReference>
<dbReference type="InterPro" id="IPR000719">
    <property type="entry name" value="Prot_kinase_dom"/>
</dbReference>
<proteinExistence type="predicted"/>
<comment type="catalytic activity">
    <reaction evidence="9">
        <text>L-seryl-[protein] + ATP = O-phospho-L-seryl-[protein] + ADP + H(+)</text>
        <dbReference type="Rhea" id="RHEA:17989"/>
        <dbReference type="Rhea" id="RHEA-COMP:9863"/>
        <dbReference type="Rhea" id="RHEA-COMP:11604"/>
        <dbReference type="ChEBI" id="CHEBI:15378"/>
        <dbReference type="ChEBI" id="CHEBI:29999"/>
        <dbReference type="ChEBI" id="CHEBI:30616"/>
        <dbReference type="ChEBI" id="CHEBI:83421"/>
        <dbReference type="ChEBI" id="CHEBI:456216"/>
        <dbReference type="EC" id="2.7.11.1"/>
    </reaction>
</comment>
<dbReference type="Gene3D" id="1.10.510.10">
    <property type="entry name" value="Transferase(Phosphotransferase) domain 1"/>
    <property type="match status" value="1"/>
</dbReference>
<dbReference type="STRING" id="4572.M8ARH6"/>
<dbReference type="Pfam" id="PF00433">
    <property type="entry name" value="Pkinase_C"/>
    <property type="match status" value="1"/>
</dbReference>
<dbReference type="InterPro" id="IPR011009">
    <property type="entry name" value="Kinase-like_dom_sf"/>
</dbReference>
<keyword evidence="4" id="KW-0808">Transferase</keyword>
<comment type="catalytic activity">
    <reaction evidence="8">
        <text>L-threonyl-[protein] + ATP = O-phospho-L-threonyl-[protein] + ADP + H(+)</text>
        <dbReference type="Rhea" id="RHEA:46608"/>
        <dbReference type="Rhea" id="RHEA-COMP:11060"/>
        <dbReference type="Rhea" id="RHEA-COMP:11605"/>
        <dbReference type="ChEBI" id="CHEBI:15378"/>
        <dbReference type="ChEBI" id="CHEBI:30013"/>
        <dbReference type="ChEBI" id="CHEBI:30616"/>
        <dbReference type="ChEBI" id="CHEBI:61977"/>
        <dbReference type="ChEBI" id="CHEBI:456216"/>
        <dbReference type="EC" id="2.7.11.1"/>
    </reaction>
</comment>
<dbReference type="EMBL" id="KD014945">
    <property type="protein sequence ID" value="EMS67775.1"/>
    <property type="molecule type" value="Genomic_DNA"/>
</dbReference>
<dbReference type="Gene3D" id="3.30.200.20">
    <property type="entry name" value="Phosphorylase Kinase, domain 1"/>
    <property type="match status" value="1"/>
</dbReference>
<accession>M8ARH6</accession>
<dbReference type="InterPro" id="IPR008271">
    <property type="entry name" value="Ser/Thr_kinase_AS"/>
</dbReference>
<evidence type="ECO:0000256" key="6">
    <source>
        <dbReference type="ARBA" id="ARBA00022777"/>
    </source>
</evidence>